<protein>
    <submittedName>
        <fullName evidence="2">Uncharacterized protein</fullName>
    </submittedName>
</protein>
<evidence type="ECO:0000313" key="3">
    <source>
        <dbReference type="Proteomes" id="UP000240883"/>
    </source>
</evidence>
<dbReference type="AlphaFoldDB" id="A0A2T2NI82"/>
<proteinExistence type="predicted"/>
<reference evidence="2 3" key="1">
    <citation type="journal article" date="2018" name="Front. Microbiol.">
        <title>Genome-Wide Analysis of Corynespora cassiicola Leaf Fall Disease Putative Effectors.</title>
        <authorList>
            <person name="Lopez D."/>
            <person name="Ribeiro S."/>
            <person name="Label P."/>
            <person name="Fumanal B."/>
            <person name="Venisse J.S."/>
            <person name="Kohler A."/>
            <person name="de Oliveira R.R."/>
            <person name="Labutti K."/>
            <person name="Lipzen A."/>
            <person name="Lail K."/>
            <person name="Bauer D."/>
            <person name="Ohm R.A."/>
            <person name="Barry K.W."/>
            <person name="Spatafora J."/>
            <person name="Grigoriev I.V."/>
            <person name="Martin F.M."/>
            <person name="Pujade-Renaud V."/>
        </authorList>
    </citation>
    <scope>NUCLEOTIDE SEQUENCE [LARGE SCALE GENOMIC DNA]</scope>
    <source>
        <strain evidence="2 3">Philippines</strain>
    </source>
</reference>
<dbReference type="EMBL" id="KZ678138">
    <property type="protein sequence ID" value="PSN64758.1"/>
    <property type="molecule type" value="Genomic_DNA"/>
</dbReference>
<accession>A0A2T2NI82</accession>
<dbReference type="Proteomes" id="UP000240883">
    <property type="component" value="Unassembled WGS sequence"/>
</dbReference>
<name>A0A2T2NI82_CORCC</name>
<feature type="region of interest" description="Disordered" evidence="1">
    <location>
        <begin position="1"/>
        <end position="47"/>
    </location>
</feature>
<sequence>MTNPASHIPTAPVPVASRPEADANAPPSLPHLGLTRGSADEQGVRANVSLIRPQRRYVRPLGR</sequence>
<evidence type="ECO:0000256" key="1">
    <source>
        <dbReference type="SAM" id="MobiDB-lite"/>
    </source>
</evidence>
<evidence type="ECO:0000313" key="2">
    <source>
        <dbReference type="EMBL" id="PSN64758.1"/>
    </source>
</evidence>
<keyword evidence="3" id="KW-1185">Reference proteome</keyword>
<organism evidence="2 3">
    <name type="scientific">Corynespora cassiicola Philippines</name>
    <dbReference type="NCBI Taxonomy" id="1448308"/>
    <lineage>
        <taxon>Eukaryota</taxon>
        <taxon>Fungi</taxon>
        <taxon>Dikarya</taxon>
        <taxon>Ascomycota</taxon>
        <taxon>Pezizomycotina</taxon>
        <taxon>Dothideomycetes</taxon>
        <taxon>Pleosporomycetidae</taxon>
        <taxon>Pleosporales</taxon>
        <taxon>Corynesporascaceae</taxon>
        <taxon>Corynespora</taxon>
    </lineage>
</organism>
<gene>
    <name evidence="2" type="ORF">BS50DRAFT_80936</name>
</gene>